<name>A0A3B0Z9V2_9ZZZZ</name>
<evidence type="ECO:0000313" key="1">
    <source>
        <dbReference type="EMBL" id="VAW90188.1"/>
    </source>
</evidence>
<sequence length="36" mass="4181">MIFNIVAKKYQNLKNKIVQWGNWSNNNIQGICDSVV</sequence>
<organism evidence="1">
    <name type="scientific">hydrothermal vent metagenome</name>
    <dbReference type="NCBI Taxonomy" id="652676"/>
    <lineage>
        <taxon>unclassified sequences</taxon>
        <taxon>metagenomes</taxon>
        <taxon>ecological metagenomes</taxon>
    </lineage>
</organism>
<accession>A0A3B0Z9V2</accession>
<dbReference type="AlphaFoldDB" id="A0A3B0Z9V2"/>
<dbReference type="EMBL" id="UOFP01000314">
    <property type="protein sequence ID" value="VAW90188.1"/>
    <property type="molecule type" value="Genomic_DNA"/>
</dbReference>
<proteinExistence type="predicted"/>
<reference evidence="1" key="1">
    <citation type="submission" date="2018-06" db="EMBL/GenBank/DDBJ databases">
        <authorList>
            <person name="Zhirakovskaya E."/>
        </authorList>
    </citation>
    <scope>NUCLEOTIDE SEQUENCE</scope>
</reference>
<protein>
    <submittedName>
        <fullName evidence="1">Uncharacterized protein</fullName>
    </submittedName>
</protein>
<gene>
    <name evidence="1" type="ORF">MNBD_GAMMA18-1614</name>
</gene>